<feature type="transmembrane region" description="Helical" evidence="1">
    <location>
        <begin position="132"/>
        <end position="153"/>
    </location>
</feature>
<keyword evidence="1" id="KW-0812">Transmembrane</keyword>
<gene>
    <name evidence="2" type="ORF">GCM10011322_26960</name>
</gene>
<proteinExistence type="predicted"/>
<dbReference type="EMBL" id="BMMF01000007">
    <property type="protein sequence ID" value="GGK38528.1"/>
    <property type="molecule type" value="Genomic_DNA"/>
</dbReference>
<dbReference type="RefSeq" id="WP_188913753.1">
    <property type="nucleotide sequence ID" value="NZ_BMMF01000007.1"/>
</dbReference>
<protein>
    <recommendedName>
        <fullName evidence="4">DUF2254 domain-containing protein</fullName>
    </recommendedName>
</protein>
<dbReference type="AlphaFoldDB" id="A0A917Q9Y6"/>
<name>A0A917Q9Y6_9HYPH</name>
<dbReference type="Pfam" id="PF10011">
    <property type="entry name" value="DUF2254"/>
    <property type="match status" value="1"/>
</dbReference>
<evidence type="ECO:0008006" key="4">
    <source>
        <dbReference type="Google" id="ProtNLM"/>
    </source>
</evidence>
<dbReference type="Proteomes" id="UP000600449">
    <property type="component" value="Unassembled WGS sequence"/>
</dbReference>
<sequence>MSWVPFRARRLLRQMWFLPAVFCSAAIGMIALAHYSALLLPDELPFDVSSSAIEDILSIVAASMLSVAVFALATMVSALSAASQTATPRAVRLIAEDRTAQTSISIFVGAFLFSIVGIIGISGGLYTASGRLILFAAAIVVVAVVVGALIRWINLISSIGRVGETIGRAETAANAAFDELARRPGLGCREAATPPPGAVPVHAHAVGYVQHLEPARLQEVAADFGLLVHVAARPGTFVTPIRPLAFVVGPMSEEAATCIRSTFVVGDERTFDHDPRFGLIVLSEIASRALSPAVNDPGTAIAIIHTVLRIVDRWVGACEREEPPAFENLSVAPLSMRDLIDDAFRPIVRDGSDKVEVCLRLVNALAAIRALSPDLLGPAATRMLGDLLERARATMSHPADLEAVEDAVSAVADAPANARGGLMHAS</sequence>
<accession>A0A917Q9Y6</accession>
<comment type="caution">
    <text evidence="2">The sequence shown here is derived from an EMBL/GenBank/DDBJ whole genome shotgun (WGS) entry which is preliminary data.</text>
</comment>
<keyword evidence="1" id="KW-1133">Transmembrane helix</keyword>
<evidence type="ECO:0000256" key="1">
    <source>
        <dbReference type="SAM" id="Phobius"/>
    </source>
</evidence>
<keyword evidence="1" id="KW-0472">Membrane</keyword>
<feature type="transmembrane region" description="Helical" evidence="1">
    <location>
        <begin position="103"/>
        <end position="126"/>
    </location>
</feature>
<keyword evidence="3" id="KW-1185">Reference proteome</keyword>
<feature type="transmembrane region" description="Helical" evidence="1">
    <location>
        <begin position="16"/>
        <end position="36"/>
    </location>
</feature>
<feature type="transmembrane region" description="Helical" evidence="1">
    <location>
        <begin position="56"/>
        <end position="82"/>
    </location>
</feature>
<organism evidence="2 3">
    <name type="scientific">Salinarimonas ramus</name>
    <dbReference type="NCBI Taxonomy" id="690164"/>
    <lineage>
        <taxon>Bacteria</taxon>
        <taxon>Pseudomonadati</taxon>
        <taxon>Pseudomonadota</taxon>
        <taxon>Alphaproteobacteria</taxon>
        <taxon>Hyphomicrobiales</taxon>
        <taxon>Salinarimonadaceae</taxon>
        <taxon>Salinarimonas</taxon>
    </lineage>
</organism>
<evidence type="ECO:0000313" key="3">
    <source>
        <dbReference type="Proteomes" id="UP000600449"/>
    </source>
</evidence>
<evidence type="ECO:0000313" key="2">
    <source>
        <dbReference type="EMBL" id="GGK38528.1"/>
    </source>
</evidence>
<reference evidence="2 3" key="1">
    <citation type="journal article" date="2014" name="Int. J. Syst. Evol. Microbiol.">
        <title>Complete genome sequence of Corynebacterium casei LMG S-19264T (=DSM 44701T), isolated from a smear-ripened cheese.</title>
        <authorList>
            <consortium name="US DOE Joint Genome Institute (JGI-PGF)"/>
            <person name="Walter F."/>
            <person name="Albersmeier A."/>
            <person name="Kalinowski J."/>
            <person name="Ruckert C."/>
        </authorList>
    </citation>
    <scope>NUCLEOTIDE SEQUENCE [LARGE SCALE GENOMIC DNA]</scope>
    <source>
        <strain evidence="2 3">CGMCC 1.9161</strain>
    </source>
</reference>
<dbReference type="InterPro" id="IPR018723">
    <property type="entry name" value="DUF2254_membrane"/>
</dbReference>